<evidence type="ECO:0000313" key="1">
    <source>
        <dbReference type="EMBL" id="CSC16136.1"/>
    </source>
</evidence>
<gene>
    <name evidence="1" type="ORF">ERS013200_00722</name>
</gene>
<name>A0A655ZB22_VIBCL</name>
<protein>
    <submittedName>
        <fullName evidence="1">Uncharacterized protein</fullName>
    </submittedName>
</protein>
<organism evidence="1 2">
    <name type="scientific">Vibrio cholerae</name>
    <dbReference type="NCBI Taxonomy" id="666"/>
    <lineage>
        <taxon>Bacteria</taxon>
        <taxon>Pseudomonadati</taxon>
        <taxon>Pseudomonadota</taxon>
        <taxon>Gammaproteobacteria</taxon>
        <taxon>Vibrionales</taxon>
        <taxon>Vibrionaceae</taxon>
        <taxon>Vibrio</taxon>
    </lineage>
</organism>
<dbReference type="Proteomes" id="UP000041770">
    <property type="component" value="Unassembled WGS sequence"/>
</dbReference>
<evidence type="ECO:0000313" key="2">
    <source>
        <dbReference type="Proteomes" id="UP000041770"/>
    </source>
</evidence>
<accession>A0A655ZB22</accession>
<proteinExistence type="predicted"/>
<reference evidence="1 2" key="1">
    <citation type="submission" date="2015-07" db="EMBL/GenBank/DDBJ databases">
        <authorList>
            <consortium name="Pathogen Informatics"/>
        </authorList>
    </citation>
    <scope>NUCLEOTIDE SEQUENCE [LARGE SCALE GENOMIC DNA]</scope>
    <source>
        <strain evidence="1 2">A316</strain>
    </source>
</reference>
<dbReference type="EMBL" id="CWQY01000003">
    <property type="protein sequence ID" value="CSC16136.1"/>
    <property type="molecule type" value="Genomic_DNA"/>
</dbReference>
<sequence>MMLKPNVIPNMCGMVRRKPTLAPDVISMMLLGPGEKVETKANANSGPNKV</sequence>
<dbReference type="AlphaFoldDB" id="A0A655ZB22"/>